<accession>A0ABR8GSY1</accession>
<organism evidence="1 2">
    <name type="scientific">Scytonema hofmannii FACHB-248</name>
    <dbReference type="NCBI Taxonomy" id="1842502"/>
    <lineage>
        <taxon>Bacteria</taxon>
        <taxon>Bacillati</taxon>
        <taxon>Cyanobacteriota</taxon>
        <taxon>Cyanophyceae</taxon>
        <taxon>Nostocales</taxon>
        <taxon>Scytonemataceae</taxon>
        <taxon>Scytonema</taxon>
    </lineage>
</organism>
<dbReference type="EMBL" id="JACJTA010000038">
    <property type="protein sequence ID" value="MBD2606314.1"/>
    <property type="molecule type" value="Genomic_DNA"/>
</dbReference>
<protein>
    <submittedName>
        <fullName evidence="1">Uncharacterized protein</fullName>
    </submittedName>
</protein>
<name>A0ABR8GSY1_9CYAN</name>
<reference evidence="1 2" key="1">
    <citation type="journal article" date="2020" name="ISME J.">
        <title>Comparative genomics reveals insights into cyanobacterial evolution and habitat adaptation.</title>
        <authorList>
            <person name="Chen M.Y."/>
            <person name="Teng W.K."/>
            <person name="Zhao L."/>
            <person name="Hu C.X."/>
            <person name="Zhou Y.K."/>
            <person name="Han B.P."/>
            <person name="Song L.R."/>
            <person name="Shu W.S."/>
        </authorList>
    </citation>
    <scope>NUCLEOTIDE SEQUENCE [LARGE SCALE GENOMIC DNA]</scope>
    <source>
        <strain evidence="1 2">FACHB-248</strain>
    </source>
</reference>
<gene>
    <name evidence="1" type="ORF">H6G81_17700</name>
</gene>
<dbReference type="Proteomes" id="UP000660380">
    <property type="component" value="Unassembled WGS sequence"/>
</dbReference>
<dbReference type="RefSeq" id="WP_186227450.1">
    <property type="nucleotide sequence ID" value="NZ_JACJTA010000038.1"/>
</dbReference>
<proteinExistence type="predicted"/>
<evidence type="ECO:0000313" key="1">
    <source>
        <dbReference type="EMBL" id="MBD2606314.1"/>
    </source>
</evidence>
<sequence length="55" mass="6471">MNIIEVFEVIIPVYVGRDIPETAFLVGMAGYHEGCERIKRSEADRQTRGRFEEWR</sequence>
<keyword evidence="2" id="KW-1185">Reference proteome</keyword>
<evidence type="ECO:0000313" key="2">
    <source>
        <dbReference type="Proteomes" id="UP000660380"/>
    </source>
</evidence>
<comment type="caution">
    <text evidence="1">The sequence shown here is derived from an EMBL/GenBank/DDBJ whole genome shotgun (WGS) entry which is preliminary data.</text>
</comment>